<dbReference type="EMBL" id="MUZQ01000003">
    <property type="protein sequence ID" value="OWK64314.1"/>
    <property type="molecule type" value="Genomic_DNA"/>
</dbReference>
<dbReference type="Proteomes" id="UP000197619">
    <property type="component" value="Unassembled WGS sequence"/>
</dbReference>
<dbReference type="GO" id="GO:0007508">
    <property type="term" value="P:larval heart development"/>
    <property type="evidence" value="ECO:0007669"/>
    <property type="project" value="TreeGrafter"/>
</dbReference>
<organism evidence="1 2">
    <name type="scientific">Lonchura striata</name>
    <name type="common">white-rumped munia</name>
    <dbReference type="NCBI Taxonomy" id="40157"/>
    <lineage>
        <taxon>Eukaryota</taxon>
        <taxon>Metazoa</taxon>
        <taxon>Chordata</taxon>
        <taxon>Craniata</taxon>
        <taxon>Vertebrata</taxon>
        <taxon>Euteleostomi</taxon>
        <taxon>Archelosauria</taxon>
        <taxon>Archosauria</taxon>
        <taxon>Dinosauria</taxon>
        <taxon>Saurischia</taxon>
        <taxon>Theropoda</taxon>
        <taxon>Coelurosauria</taxon>
        <taxon>Aves</taxon>
        <taxon>Neognathae</taxon>
        <taxon>Neoaves</taxon>
        <taxon>Telluraves</taxon>
        <taxon>Australaves</taxon>
        <taxon>Passeriformes</taxon>
        <taxon>Passeroidea</taxon>
        <taxon>Estrildidae</taxon>
        <taxon>Estrildinae</taxon>
        <taxon>Lonchura</taxon>
    </lineage>
</organism>
<gene>
    <name evidence="1" type="ORF">RLOC_00013616</name>
</gene>
<dbReference type="GO" id="GO:0031012">
    <property type="term" value="C:extracellular matrix"/>
    <property type="evidence" value="ECO:0007669"/>
    <property type="project" value="TreeGrafter"/>
</dbReference>
<proteinExistence type="predicted"/>
<keyword evidence="2" id="KW-1185">Reference proteome</keyword>
<evidence type="ECO:0008006" key="3">
    <source>
        <dbReference type="Google" id="ProtNLM"/>
    </source>
</evidence>
<evidence type="ECO:0000313" key="2">
    <source>
        <dbReference type="Proteomes" id="UP000197619"/>
    </source>
</evidence>
<dbReference type="PANTHER" id="PTHR33395:SF22">
    <property type="entry name" value="REVERSE TRANSCRIPTASE DOMAIN-CONTAINING PROTEIN"/>
    <property type="match status" value="1"/>
</dbReference>
<name>A0A218VE05_9PASE</name>
<accession>A0A218VE05</accession>
<protein>
    <recommendedName>
        <fullName evidence="3">RNA-directed DNA polymerase from mobile element jockey</fullName>
    </recommendedName>
</protein>
<dbReference type="AlphaFoldDB" id="A0A218VE05"/>
<sequence>MHGYKVFKRDKQGRKGGEETLNAMEIEINDDKVKCLCVRIMQKANKVDILVGVSYRPPSQEEELEDISGSPAIVLVEVFQHTRDYPYVLKDDVMRKITCLNGDGASEGAKEKKEDVSPLEDGIYPRMMRKLADEFAKSLSIIYQQSWLSREVPDDWKLDSVTPIYKKGQKENSGNYRPVSMTSLPSKIMEHIILSAITRQLQDGWVS</sequence>
<reference evidence="1 2" key="1">
    <citation type="submission" date="2017-05" db="EMBL/GenBank/DDBJ databases">
        <title>Genome of assembly of the Bengalese finch, Lonchura striata domestica.</title>
        <authorList>
            <person name="Colquitt B.M."/>
            <person name="Brainard M.S."/>
        </authorList>
    </citation>
    <scope>NUCLEOTIDE SEQUENCE [LARGE SCALE GENOMIC DNA]</scope>
    <source>
        <strain evidence="1">White83orange57</strain>
    </source>
</reference>
<comment type="caution">
    <text evidence="1">The sequence shown here is derived from an EMBL/GenBank/DDBJ whole genome shotgun (WGS) entry which is preliminary data.</text>
</comment>
<dbReference type="PANTHER" id="PTHR33395">
    <property type="entry name" value="TRANSCRIPTASE, PUTATIVE-RELATED-RELATED"/>
    <property type="match status" value="1"/>
</dbReference>
<dbReference type="GO" id="GO:0061343">
    <property type="term" value="P:cell adhesion involved in heart morphogenesis"/>
    <property type="evidence" value="ECO:0007669"/>
    <property type="project" value="TreeGrafter"/>
</dbReference>
<evidence type="ECO:0000313" key="1">
    <source>
        <dbReference type="EMBL" id="OWK64314.1"/>
    </source>
</evidence>